<dbReference type="InterPro" id="IPR027417">
    <property type="entry name" value="P-loop_NTPase"/>
</dbReference>
<proteinExistence type="predicted"/>
<evidence type="ECO:0000313" key="8">
    <source>
        <dbReference type="EMBL" id="CDH48222.1"/>
    </source>
</evidence>
<comment type="caution">
    <text evidence="8">The sequence shown here is derived from an EMBL/GenBank/DDBJ whole genome shotgun (WGS) entry which is preliminary data.</text>
</comment>
<dbReference type="EMBL" id="CBTN010000001">
    <property type="protein sequence ID" value="CDH48222.1"/>
    <property type="molecule type" value="Genomic_DNA"/>
</dbReference>
<evidence type="ECO:0000256" key="7">
    <source>
        <dbReference type="SAM" id="MobiDB-lite"/>
    </source>
</evidence>
<gene>
    <name evidence="8" type="ORF">LCOR_00022.1</name>
</gene>
<keyword evidence="9" id="KW-1185">Reference proteome</keyword>
<sequence length="237" mass="26354">MLRPIYTQRAVQVLLLGPSLSGKRTLATELLKCPSTYFSISTAENLSKDPMDVIDRIDYILFMLDMTNRNSLTIFQEALKQIPAAYLYNKCGVVFTRVDAVKFWTITENDVTQLTDKYTVGLPRFRVNLEDENQRSRICDQIARAIKIAALQQKNVSGLLLRSLEHYHPITTKVIPTPAEHQASESLASQAPMSEAVNSIADENANTHEPSVQGDRISEGVPGAEPSVDIDIMSETG</sequence>
<dbReference type="PANTHER" id="PTHR34436:SF1">
    <property type="entry name" value="CENTROMERE PROTEIN M"/>
    <property type="match status" value="1"/>
</dbReference>
<dbReference type="GO" id="GO:0005634">
    <property type="term" value="C:nucleus"/>
    <property type="evidence" value="ECO:0007669"/>
    <property type="project" value="UniProtKB-SubCell"/>
</dbReference>
<comment type="subcellular location">
    <subcellularLocation>
        <location evidence="2">Chromosome</location>
        <location evidence="2">Centromere</location>
    </subcellularLocation>
    <subcellularLocation>
        <location evidence="1">Nucleus</location>
    </subcellularLocation>
</comment>
<dbReference type="OrthoDB" id="2386686at2759"/>
<evidence type="ECO:0000256" key="5">
    <source>
        <dbReference type="ARBA" id="ARBA00023242"/>
    </source>
</evidence>
<accession>A0A068RF12</accession>
<protein>
    <recommendedName>
        <fullName evidence="3">Centromere protein M</fullName>
    </recommendedName>
</protein>
<dbReference type="Pfam" id="PF11111">
    <property type="entry name" value="CENP-M"/>
    <property type="match status" value="1"/>
</dbReference>
<dbReference type="GO" id="GO:0000775">
    <property type="term" value="C:chromosome, centromeric region"/>
    <property type="evidence" value="ECO:0007669"/>
    <property type="project" value="UniProtKB-SubCell"/>
</dbReference>
<dbReference type="Proteomes" id="UP000027586">
    <property type="component" value="Unassembled WGS sequence"/>
</dbReference>
<evidence type="ECO:0000256" key="6">
    <source>
        <dbReference type="ARBA" id="ARBA00023328"/>
    </source>
</evidence>
<evidence type="ECO:0000256" key="2">
    <source>
        <dbReference type="ARBA" id="ARBA00004584"/>
    </source>
</evidence>
<keyword evidence="4" id="KW-0158">Chromosome</keyword>
<keyword evidence="6" id="KW-0137">Centromere</keyword>
<keyword evidence="5" id="KW-0539">Nucleus</keyword>
<dbReference type="SUPFAM" id="SSF52540">
    <property type="entry name" value="P-loop containing nucleoside triphosphate hydrolases"/>
    <property type="match status" value="1"/>
</dbReference>
<evidence type="ECO:0000256" key="1">
    <source>
        <dbReference type="ARBA" id="ARBA00004123"/>
    </source>
</evidence>
<dbReference type="VEuPathDB" id="FungiDB:LCOR_00022.1"/>
<dbReference type="Gene3D" id="3.40.50.300">
    <property type="entry name" value="P-loop containing nucleotide triphosphate hydrolases"/>
    <property type="match status" value="1"/>
</dbReference>
<dbReference type="InterPro" id="IPR020987">
    <property type="entry name" value="Centromere_Cenp-M"/>
</dbReference>
<feature type="region of interest" description="Disordered" evidence="7">
    <location>
        <begin position="202"/>
        <end position="237"/>
    </location>
</feature>
<dbReference type="AlphaFoldDB" id="A0A068RF12"/>
<organism evidence="8 9">
    <name type="scientific">Lichtheimia corymbifera JMRC:FSU:9682</name>
    <dbReference type="NCBI Taxonomy" id="1263082"/>
    <lineage>
        <taxon>Eukaryota</taxon>
        <taxon>Fungi</taxon>
        <taxon>Fungi incertae sedis</taxon>
        <taxon>Mucoromycota</taxon>
        <taxon>Mucoromycotina</taxon>
        <taxon>Mucoromycetes</taxon>
        <taxon>Mucorales</taxon>
        <taxon>Lichtheimiaceae</taxon>
        <taxon>Lichtheimia</taxon>
    </lineage>
</organism>
<dbReference type="PANTHER" id="PTHR34436">
    <property type="entry name" value="CENTROMERE PROTEIN M"/>
    <property type="match status" value="1"/>
</dbReference>
<evidence type="ECO:0000256" key="4">
    <source>
        <dbReference type="ARBA" id="ARBA00022454"/>
    </source>
</evidence>
<evidence type="ECO:0000313" key="9">
    <source>
        <dbReference type="Proteomes" id="UP000027586"/>
    </source>
</evidence>
<reference evidence="8" key="1">
    <citation type="submission" date="2013-08" db="EMBL/GenBank/DDBJ databases">
        <title>Gene expansion shapes genome architecture in the human pathogen Lichtheimia corymbifera: an evolutionary genomics analysis in the ancient terrestrial Mucorales (Mucoromycotina).</title>
        <authorList>
            <person name="Schwartze V.U."/>
            <person name="Winter S."/>
            <person name="Shelest E."/>
            <person name="Marcet-Houben M."/>
            <person name="Horn F."/>
            <person name="Wehner S."/>
            <person name="Hoffmann K."/>
            <person name="Riege K."/>
            <person name="Sammeth M."/>
            <person name="Nowrousian M."/>
            <person name="Valiante V."/>
            <person name="Linde J."/>
            <person name="Jacobsen I.D."/>
            <person name="Marz M."/>
            <person name="Brakhage A.A."/>
            <person name="Gabaldon T."/>
            <person name="Bocker S."/>
            <person name="Voigt K."/>
        </authorList>
    </citation>
    <scope>NUCLEOTIDE SEQUENCE [LARGE SCALE GENOMIC DNA]</scope>
    <source>
        <strain evidence="8">FSU 9682</strain>
    </source>
</reference>
<evidence type="ECO:0000256" key="3">
    <source>
        <dbReference type="ARBA" id="ARBA00016382"/>
    </source>
</evidence>
<name>A0A068RF12_9FUNG</name>